<reference evidence="1 2" key="1">
    <citation type="submission" date="2023-02" db="EMBL/GenBank/DDBJ databases">
        <title>LHISI_Scaffold_Assembly.</title>
        <authorList>
            <person name="Stuart O.P."/>
            <person name="Cleave R."/>
            <person name="Magrath M.J.L."/>
            <person name="Mikheyev A.S."/>
        </authorList>
    </citation>
    <scope>NUCLEOTIDE SEQUENCE [LARGE SCALE GENOMIC DNA]</scope>
    <source>
        <strain evidence="1">Daus_M_001</strain>
        <tissue evidence="1">Leg muscle</tissue>
    </source>
</reference>
<dbReference type="EMBL" id="JARBHB010000005">
    <property type="protein sequence ID" value="KAJ8883524.1"/>
    <property type="molecule type" value="Genomic_DNA"/>
</dbReference>
<gene>
    <name evidence="1" type="ORF">PR048_015368</name>
</gene>
<dbReference type="Pfam" id="PF14223">
    <property type="entry name" value="Retrotran_gag_2"/>
    <property type="match status" value="1"/>
</dbReference>
<protein>
    <recommendedName>
        <fullName evidence="3">DUF4219 domain-containing protein</fullName>
    </recommendedName>
</protein>
<evidence type="ECO:0008006" key="3">
    <source>
        <dbReference type="Google" id="ProtNLM"/>
    </source>
</evidence>
<organism evidence="1 2">
    <name type="scientific">Dryococelus australis</name>
    <dbReference type="NCBI Taxonomy" id="614101"/>
    <lineage>
        <taxon>Eukaryota</taxon>
        <taxon>Metazoa</taxon>
        <taxon>Ecdysozoa</taxon>
        <taxon>Arthropoda</taxon>
        <taxon>Hexapoda</taxon>
        <taxon>Insecta</taxon>
        <taxon>Pterygota</taxon>
        <taxon>Neoptera</taxon>
        <taxon>Polyneoptera</taxon>
        <taxon>Phasmatodea</taxon>
        <taxon>Verophasmatodea</taxon>
        <taxon>Anareolatae</taxon>
        <taxon>Phasmatidae</taxon>
        <taxon>Eurycanthinae</taxon>
        <taxon>Dryococelus</taxon>
    </lineage>
</organism>
<accession>A0ABQ9HH14</accession>
<evidence type="ECO:0000313" key="1">
    <source>
        <dbReference type="EMBL" id="KAJ8883524.1"/>
    </source>
</evidence>
<proteinExistence type="predicted"/>
<evidence type="ECO:0000313" key="2">
    <source>
        <dbReference type="Proteomes" id="UP001159363"/>
    </source>
</evidence>
<comment type="caution">
    <text evidence="1">The sequence shown here is derived from an EMBL/GenBank/DDBJ whole genome shotgun (WGS) entry which is preliminary data.</text>
</comment>
<dbReference type="Proteomes" id="UP001159363">
    <property type="component" value="Chromosome 4"/>
</dbReference>
<name>A0ABQ9HH14_9NEOP</name>
<sequence length="155" mass="17981">MMASLNNFFVIERLEGKTNHRQWRTEMEYYLGHEDLWDLVSDSKGSTEQITEAQCKRDTKAMCKIGMLVHPQCQVHLKDKDTAKKMWEAVKVAYEDTGANIVCILLERLFDIKLKRCSSMKQYVTKILDAAQEVKDAWYKLEDTLIAMLLLTGLT</sequence>
<keyword evidence="2" id="KW-1185">Reference proteome</keyword>